<organism evidence="1 2">
    <name type="scientific">Mytilus coruscus</name>
    <name type="common">Sea mussel</name>
    <dbReference type="NCBI Taxonomy" id="42192"/>
    <lineage>
        <taxon>Eukaryota</taxon>
        <taxon>Metazoa</taxon>
        <taxon>Spiralia</taxon>
        <taxon>Lophotrochozoa</taxon>
        <taxon>Mollusca</taxon>
        <taxon>Bivalvia</taxon>
        <taxon>Autobranchia</taxon>
        <taxon>Pteriomorphia</taxon>
        <taxon>Mytilida</taxon>
        <taxon>Mytiloidea</taxon>
        <taxon>Mytilidae</taxon>
        <taxon>Mytilinae</taxon>
        <taxon>Mytilus</taxon>
    </lineage>
</organism>
<reference evidence="1 2" key="1">
    <citation type="submission" date="2020-06" db="EMBL/GenBank/DDBJ databases">
        <authorList>
            <person name="Li R."/>
            <person name="Bekaert M."/>
        </authorList>
    </citation>
    <scope>NUCLEOTIDE SEQUENCE [LARGE SCALE GENOMIC DNA]</scope>
    <source>
        <strain evidence="2">wild</strain>
    </source>
</reference>
<dbReference type="Proteomes" id="UP000507470">
    <property type="component" value="Unassembled WGS sequence"/>
</dbReference>
<accession>A0A6J7ZVH7</accession>
<dbReference type="InterPro" id="IPR008993">
    <property type="entry name" value="TIMP-like_OB-fold"/>
</dbReference>
<protein>
    <submittedName>
        <fullName evidence="1">Uncharacterized protein</fullName>
    </submittedName>
</protein>
<evidence type="ECO:0000313" key="1">
    <source>
        <dbReference type="EMBL" id="CAC5355578.1"/>
    </source>
</evidence>
<dbReference type="OrthoDB" id="6115536at2759"/>
<sequence>MRIGEITYVNTNADNHVVKISDINSEVFVTVMSSSKTDQIGCSTTLIMSSNDDDDEICVVKTLNDYLQLRIFGVGIIGSSLITNESSHGQMRPMGNGLGLHNLGYKLMWAGMSGMSVYNVVPIVENLIHFWGLPDAVLLHCGGYDIGLVNCAKLLFDITFMLDIVVRLVNGIIKAHVVSSAVVPADTGNYNIREITVDVLEDFKNNIQGDRIILTTAEYSTFCVVSLPDDSCFVVSGTFEEGTPLRYRTSMCGFHRTCSAITDLQLSGLNGGYGEACKNNCKVSGKVFK</sequence>
<proteinExistence type="predicted"/>
<dbReference type="Gene3D" id="2.40.50.120">
    <property type="match status" value="1"/>
</dbReference>
<name>A0A6J7ZVH7_MYTCO</name>
<keyword evidence="2" id="KW-1185">Reference proteome</keyword>
<dbReference type="EMBL" id="CACVKT020000061">
    <property type="protein sequence ID" value="CAC5355578.1"/>
    <property type="molecule type" value="Genomic_DNA"/>
</dbReference>
<gene>
    <name evidence="1" type="ORF">MCOR_230</name>
</gene>
<evidence type="ECO:0000313" key="2">
    <source>
        <dbReference type="Proteomes" id="UP000507470"/>
    </source>
</evidence>
<dbReference type="AlphaFoldDB" id="A0A6J7ZVH7"/>
<dbReference type="SUPFAM" id="SSF50242">
    <property type="entry name" value="TIMP-like"/>
    <property type="match status" value="1"/>
</dbReference>